<dbReference type="Gene3D" id="3.30.70.270">
    <property type="match status" value="1"/>
</dbReference>
<dbReference type="SUPFAM" id="SSF55073">
    <property type="entry name" value="Nucleotide cyclase"/>
    <property type="match status" value="1"/>
</dbReference>
<dbReference type="Pfam" id="PF08448">
    <property type="entry name" value="PAS_4"/>
    <property type="match status" value="1"/>
</dbReference>
<protein>
    <submittedName>
        <fullName evidence="5">PAS domain S-box-containing protein/diguanylate cyclase (GGDEF)-like protein</fullName>
    </submittedName>
</protein>
<dbReference type="NCBIfam" id="TIGR00229">
    <property type="entry name" value="sensory_box"/>
    <property type="match status" value="1"/>
</dbReference>
<gene>
    <name evidence="5" type="ORF">DFR52_10726</name>
</gene>
<dbReference type="InterPro" id="IPR013656">
    <property type="entry name" value="PAS_4"/>
</dbReference>
<dbReference type="CDD" id="cd00130">
    <property type="entry name" value="PAS"/>
    <property type="match status" value="1"/>
</dbReference>
<dbReference type="InterPro" id="IPR029016">
    <property type="entry name" value="GAF-like_dom_sf"/>
</dbReference>
<dbReference type="Pfam" id="PF00990">
    <property type="entry name" value="GGDEF"/>
    <property type="match status" value="1"/>
</dbReference>
<feature type="domain" description="GGDEF" evidence="4">
    <location>
        <begin position="319"/>
        <end position="453"/>
    </location>
</feature>
<dbReference type="InterPro" id="IPR003018">
    <property type="entry name" value="GAF"/>
</dbReference>
<dbReference type="SUPFAM" id="SSF55781">
    <property type="entry name" value="GAF domain-like"/>
    <property type="match status" value="1"/>
</dbReference>
<comment type="catalytic activity">
    <reaction evidence="1">
        <text>3',3'-c-di-GMP + H2O = 5'-phosphoguanylyl(3'-&gt;5')guanosine + H(+)</text>
        <dbReference type="Rhea" id="RHEA:24902"/>
        <dbReference type="ChEBI" id="CHEBI:15377"/>
        <dbReference type="ChEBI" id="CHEBI:15378"/>
        <dbReference type="ChEBI" id="CHEBI:58754"/>
        <dbReference type="ChEBI" id="CHEBI:58805"/>
        <dbReference type="EC" id="3.1.4.52"/>
    </reaction>
    <physiologicalReaction direction="left-to-right" evidence="1">
        <dbReference type="Rhea" id="RHEA:24903"/>
    </physiologicalReaction>
</comment>
<accession>A0A317PGT1</accession>
<dbReference type="InterPro" id="IPR000160">
    <property type="entry name" value="GGDEF_dom"/>
</dbReference>
<dbReference type="SMART" id="SM00267">
    <property type="entry name" value="GGDEF"/>
    <property type="match status" value="1"/>
</dbReference>
<dbReference type="SMART" id="SM00065">
    <property type="entry name" value="GAF"/>
    <property type="match status" value="1"/>
</dbReference>
<evidence type="ECO:0000259" key="3">
    <source>
        <dbReference type="PROSITE" id="PS50883"/>
    </source>
</evidence>
<name>A0A317PGT1_9HYPH</name>
<dbReference type="InterPro" id="IPR052155">
    <property type="entry name" value="Biofilm_reg_signaling"/>
</dbReference>
<dbReference type="InterPro" id="IPR043128">
    <property type="entry name" value="Rev_trsase/Diguanyl_cyclase"/>
</dbReference>
<dbReference type="Proteomes" id="UP000246352">
    <property type="component" value="Unassembled WGS sequence"/>
</dbReference>
<keyword evidence="6" id="KW-1185">Reference proteome</keyword>
<dbReference type="Pfam" id="PF00563">
    <property type="entry name" value="EAL"/>
    <property type="match status" value="1"/>
</dbReference>
<dbReference type="FunFam" id="3.30.70.270:FF:000001">
    <property type="entry name" value="Diguanylate cyclase domain protein"/>
    <property type="match status" value="1"/>
</dbReference>
<evidence type="ECO:0000313" key="5">
    <source>
        <dbReference type="EMBL" id="PWV97115.1"/>
    </source>
</evidence>
<dbReference type="NCBIfam" id="TIGR00254">
    <property type="entry name" value="GGDEF"/>
    <property type="match status" value="1"/>
</dbReference>
<evidence type="ECO:0000259" key="4">
    <source>
        <dbReference type="PROSITE" id="PS50887"/>
    </source>
</evidence>
<dbReference type="Gene3D" id="3.20.20.450">
    <property type="entry name" value="EAL domain"/>
    <property type="match status" value="1"/>
</dbReference>
<dbReference type="SUPFAM" id="SSF55785">
    <property type="entry name" value="PYP-like sensor domain (PAS domain)"/>
    <property type="match status" value="1"/>
</dbReference>
<dbReference type="CDD" id="cd01948">
    <property type="entry name" value="EAL"/>
    <property type="match status" value="1"/>
</dbReference>
<proteinExistence type="predicted"/>
<dbReference type="SUPFAM" id="SSF141868">
    <property type="entry name" value="EAL domain-like"/>
    <property type="match status" value="1"/>
</dbReference>
<evidence type="ECO:0000313" key="6">
    <source>
        <dbReference type="Proteomes" id="UP000246352"/>
    </source>
</evidence>
<evidence type="ECO:0000259" key="2">
    <source>
        <dbReference type="PROSITE" id="PS50113"/>
    </source>
</evidence>
<dbReference type="PANTHER" id="PTHR44757">
    <property type="entry name" value="DIGUANYLATE CYCLASE DGCP"/>
    <property type="match status" value="1"/>
</dbReference>
<dbReference type="InterPro" id="IPR000700">
    <property type="entry name" value="PAS-assoc_C"/>
</dbReference>
<dbReference type="PANTHER" id="PTHR44757:SF2">
    <property type="entry name" value="BIOFILM ARCHITECTURE MAINTENANCE PROTEIN MBAA"/>
    <property type="match status" value="1"/>
</dbReference>
<reference evidence="5 6" key="1">
    <citation type="submission" date="2018-05" db="EMBL/GenBank/DDBJ databases">
        <title>Genomic Encyclopedia of Type Strains, Phase IV (KMG-IV): sequencing the most valuable type-strain genomes for metagenomic binning, comparative biology and taxonomic classification.</title>
        <authorList>
            <person name="Goeker M."/>
        </authorList>
    </citation>
    <scope>NUCLEOTIDE SEQUENCE [LARGE SCALE GENOMIC DNA]</scope>
    <source>
        <strain evidence="5 6">DSM 16791</strain>
    </source>
</reference>
<dbReference type="PROSITE" id="PS50113">
    <property type="entry name" value="PAC"/>
    <property type="match status" value="1"/>
</dbReference>
<dbReference type="CDD" id="cd01949">
    <property type="entry name" value="GGDEF"/>
    <property type="match status" value="1"/>
</dbReference>
<dbReference type="PROSITE" id="PS50887">
    <property type="entry name" value="GGDEF"/>
    <property type="match status" value="1"/>
</dbReference>
<dbReference type="PROSITE" id="PS50883">
    <property type="entry name" value="EAL"/>
    <property type="match status" value="1"/>
</dbReference>
<dbReference type="PIRSF" id="PIRSF005925">
    <property type="entry name" value="Dos"/>
    <property type="match status" value="1"/>
</dbReference>
<dbReference type="Pfam" id="PF13185">
    <property type="entry name" value="GAF_2"/>
    <property type="match status" value="1"/>
</dbReference>
<sequence length="726" mass="79531">MIDHVPDYLFVKDMQHRYLIANRTIAVDLGFADPSDLCGKTDADLQPVERARKLHDDELRILQTGKPMLDSEEHVQLSSGTRRWLSTSKLPLHNAAGEIIGIVGVSRDITKRKRSDILLEGQTRVLEMIARNDSVFDVLNSLVQVIEHQMEGVFCSVLLYDARTRQLHHGAAPSLPPAYVDAIDGVTIGASVGSCGTAAYHGMPVVVSDIANDPRWEGFQELAELHGLRSCWSNPILSHQGTVLGTFAMYTGRVASPGAAELELTHDAVRLAAIAIERKHAEDQINHLAHHDALTGLLNRTLLEERIDRAIGEARPERTCLSLVFLDLDNFKLVNDSLGHTAGDTVLSTVARRMQSCVGPGNTIVRIGGDEFVILLAGQADDPAANLEVLERIRAEISKPFMVDGHAFHITCSMGVATYPADGRSTETLLINADAAMYKAKEAGRDNFQFYTTEMNSRVHGRLNQIEELRTAISGGEFHLRYQPQIDLASGRMVSIEALVRWDHPVKGLISPADFIPLAESSGLIVPLGDWVLQEACRQNKSWQDAGLAPLTVCVNVSARQFSDRTWVCRVKHALDLSGLDAGCLELELTESLLMQNMDQAIATMNDLRELGVRFAIDDFGTGYSNLSALKSFPVARLKIDKCFISNLASDDSDLGIVAAIISLGQNLRMKVIAEGVETGEQLEILRRNGCDEVQGFHFSRPVAPDVIGSMLAGHHPVIRPLPRAG</sequence>
<dbReference type="FunFam" id="3.20.20.450:FF:000001">
    <property type="entry name" value="Cyclic di-GMP phosphodiesterase yahA"/>
    <property type="match status" value="1"/>
</dbReference>
<dbReference type="AlphaFoldDB" id="A0A317PGT1"/>
<comment type="caution">
    <text evidence="5">The sequence shown here is derived from an EMBL/GenBank/DDBJ whole genome shotgun (WGS) entry which is preliminary data.</text>
</comment>
<dbReference type="InterPro" id="IPR035965">
    <property type="entry name" value="PAS-like_dom_sf"/>
</dbReference>
<evidence type="ECO:0000256" key="1">
    <source>
        <dbReference type="ARBA" id="ARBA00051114"/>
    </source>
</evidence>
<dbReference type="GO" id="GO:0071111">
    <property type="term" value="F:cyclic-guanylate-specific phosphodiesterase activity"/>
    <property type="evidence" value="ECO:0007669"/>
    <property type="project" value="UniProtKB-EC"/>
</dbReference>
<dbReference type="InterPro" id="IPR029787">
    <property type="entry name" value="Nucleotide_cyclase"/>
</dbReference>
<dbReference type="Gene3D" id="3.30.450.20">
    <property type="entry name" value="PAS domain"/>
    <property type="match status" value="1"/>
</dbReference>
<dbReference type="EMBL" id="QGTR01000007">
    <property type="protein sequence ID" value="PWV97115.1"/>
    <property type="molecule type" value="Genomic_DNA"/>
</dbReference>
<dbReference type="Gene3D" id="3.30.450.40">
    <property type="match status" value="1"/>
</dbReference>
<feature type="domain" description="PAC" evidence="2">
    <location>
        <begin position="69"/>
        <end position="121"/>
    </location>
</feature>
<dbReference type="GO" id="GO:0071732">
    <property type="term" value="P:cellular response to nitric oxide"/>
    <property type="evidence" value="ECO:0007669"/>
    <property type="project" value="UniProtKB-ARBA"/>
</dbReference>
<dbReference type="InterPro" id="IPR001633">
    <property type="entry name" value="EAL_dom"/>
</dbReference>
<organism evidence="5 6">
    <name type="scientific">Hoeflea marina</name>
    <dbReference type="NCBI Taxonomy" id="274592"/>
    <lineage>
        <taxon>Bacteria</taxon>
        <taxon>Pseudomonadati</taxon>
        <taxon>Pseudomonadota</taxon>
        <taxon>Alphaproteobacteria</taxon>
        <taxon>Hyphomicrobiales</taxon>
        <taxon>Rhizobiaceae</taxon>
        <taxon>Hoeflea</taxon>
    </lineage>
</organism>
<dbReference type="SMART" id="SM00052">
    <property type="entry name" value="EAL"/>
    <property type="match status" value="1"/>
</dbReference>
<dbReference type="InterPro" id="IPR012226">
    <property type="entry name" value="Diguanyl_cyclase/Pdiesterase"/>
</dbReference>
<dbReference type="InterPro" id="IPR035919">
    <property type="entry name" value="EAL_sf"/>
</dbReference>
<dbReference type="InterPro" id="IPR000014">
    <property type="entry name" value="PAS"/>
</dbReference>
<feature type="domain" description="EAL" evidence="3">
    <location>
        <begin position="462"/>
        <end position="716"/>
    </location>
</feature>